<organism evidence="1 2">
    <name type="scientific">Vibrio toranzoniae</name>
    <dbReference type="NCBI Taxonomy" id="1194427"/>
    <lineage>
        <taxon>Bacteria</taxon>
        <taxon>Pseudomonadati</taxon>
        <taxon>Pseudomonadota</taxon>
        <taxon>Gammaproteobacteria</taxon>
        <taxon>Vibrionales</taxon>
        <taxon>Vibrionaceae</taxon>
        <taxon>Vibrio</taxon>
    </lineage>
</organism>
<dbReference type="OrthoDB" id="9814215at2"/>
<gene>
    <name evidence="1" type="ORF">APQ14_14215</name>
</gene>
<sequence>MPHCIIEHSSTINGQQLNQQVFLGAMESQLFSPTGEDIKVRSLAYQHYQTGEVKEDFVHVSVRILSGRNESVKAMLSKSILDQLLALSLSNASLTVEIIDIETSSYSKALV</sequence>
<dbReference type="PANTHER" id="PTHR37950:SF1">
    <property type="entry name" value="4-HYDROXYPHENYLACETATE CATABOLISM PROTEIN"/>
    <property type="match status" value="1"/>
</dbReference>
<keyword evidence="2" id="KW-1185">Reference proteome</keyword>
<protein>
    <submittedName>
        <fullName evidence="1">5-carboxymethyl-2-hydroxymuconate isomerase</fullName>
    </submittedName>
</protein>
<name>A0A125P4X4_9VIBR</name>
<dbReference type="GeneID" id="300180591"/>
<dbReference type="RefSeq" id="WP_060469048.1">
    <property type="nucleotide sequence ID" value="NZ_AP025515.1"/>
</dbReference>
<dbReference type="PANTHER" id="PTHR37950">
    <property type="entry name" value="4-HYDROXYPHENYLACETATE CATABOLISM PROTEIN"/>
    <property type="match status" value="1"/>
</dbReference>
<accession>A0A125P4X4</accession>
<dbReference type="InterPro" id="IPR004220">
    <property type="entry name" value="5-COMe_2-OHmuconate_Isoase"/>
</dbReference>
<dbReference type="Gene3D" id="3.30.429.10">
    <property type="entry name" value="Macrophage Migration Inhibitory Factor"/>
    <property type="match status" value="1"/>
</dbReference>
<comment type="caution">
    <text evidence="1">The sequence shown here is derived from an EMBL/GenBank/DDBJ whole genome shotgun (WGS) entry which is preliminary data.</text>
</comment>
<evidence type="ECO:0000313" key="1">
    <source>
        <dbReference type="EMBL" id="KWT99505.1"/>
    </source>
</evidence>
<reference evidence="1 2" key="1">
    <citation type="submission" date="2015-11" db="EMBL/GenBank/DDBJ databases">
        <title>Draft WGS of Vibrio toranzoniae.</title>
        <authorList>
            <person name="Lasa A."/>
            <person name="Romalde J.L."/>
        </authorList>
    </citation>
    <scope>NUCLEOTIDE SEQUENCE [LARGE SCALE GENOMIC DNA]</scope>
    <source>
        <strain evidence="1 2">Vb 10.8</strain>
    </source>
</reference>
<keyword evidence="1" id="KW-0413">Isomerase</keyword>
<dbReference type="EMBL" id="LMXU01000032">
    <property type="protein sequence ID" value="KWT99505.1"/>
    <property type="molecule type" value="Genomic_DNA"/>
</dbReference>
<dbReference type="Pfam" id="PF02962">
    <property type="entry name" value="CHMI"/>
    <property type="match status" value="1"/>
</dbReference>
<proteinExistence type="predicted"/>
<dbReference type="SUPFAM" id="SSF55331">
    <property type="entry name" value="Tautomerase/MIF"/>
    <property type="match status" value="1"/>
</dbReference>
<dbReference type="AlphaFoldDB" id="A0A125P4X4"/>
<dbReference type="Proteomes" id="UP000057389">
    <property type="component" value="Unassembled WGS sequence"/>
</dbReference>
<dbReference type="GO" id="GO:0008704">
    <property type="term" value="F:5-carboxymethyl-2-hydroxymuconate delta-isomerase activity"/>
    <property type="evidence" value="ECO:0007669"/>
    <property type="project" value="InterPro"/>
</dbReference>
<dbReference type="InterPro" id="IPR014347">
    <property type="entry name" value="Tautomerase/MIF_sf"/>
</dbReference>
<evidence type="ECO:0000313" key="2">
    <source>
        <dbReference type="Proteomes" id="UP000057389"/>
    </source>
</evidence>